<gene>
    <name evidence="1" type="ORF">SAMN04489832_5811</name>
</gene>
<sequence length="516" mass="56178">MTSVPIDALTGPATDSRSIVEGPDWCEPGLLARAGRYPLAVEAPVMAAVDMLVPGVSTVTRYARYYSLYWALAAHADRVDLDRDACRRLVRRAEVGMARISQEYDESDHPRGLAHGVDALARLVPDGGNEFSVADASGARSYSPRSWGFWSQYNGPSVALGTVAVDGGALRIGRHHCPPQITEMYAPLIEAAERRPGLSLPSAALGRLSLQQDEDTPDLKPLSEVFTATVDGRHTPEAWTGDDRTRRATLRILARSWQLNPDAETWLEAFASGVAYGSAAREDPLLAGEERTAAWRGVVLRHHSVGAWRHLWAALVNEVRDAENASRGHLHEWIAGQLPGGSVADFEAGLPSVVDGHGDPVPAEDALFGDDAGVVTDVALLLLGARRLDSLTGLTLRTFKGRRPTYLDPTWVAQLQREFAQRPVAELGRRLVDDMLAQSRRVALRKVAFNPDGTISLFSRLHERNGVYFADSSEGSGNIGLRVHQLAEMAVQVGLLTPEREEPVTPWGRQLLEVTA</sequence>
<name>A0A1N6AN68_9ACTN</name>
<evidence type="ECO:0000313" key="1">
    <source>
        <dbReference type="EMBL" id="SIN35469.1"/>
    </source>
</evidence>
<organism evidence="1 2">
    <name type="scientific">Micromonospora cremea</name>
    <dbReference type="NCBI Taxonomy" id="709881"/>
    <lineage>
        <taxon>Bacteria</taxon>
        <taxon>Bacillati</taxon>
        <taxon>Actinomycetota</taxon>
        <taxon>Actinomycetes</taxon>
        <taxon>Micromonosporales</taxon>
        <taxon>Micromonosporaceae</taxon>
        <taxon>Micromonospora</taxon>
    </lineage>
</organism>
<dbReference type="RefSeq" id="WP_208869749.1">
    <property type="nucleotide sequence ID" value="NZ_FSQT01000002.1"/>
</dbReference>
<dbReference type="AlphaFoldDB" id="A0A1N6AN68"/>
<dbReference type="Proteomes" id="UP000185124">
    <property type="component" value="Unassembled WGS sequence"/>
</dbReference>
<reference evidence="2" key="1">
    <citation type="submission" date="2016-12" db="EMBL/GenBank/DDBJ databases">
        <authorList>
            <person name="Varghese N."/>
            <person name="Submissions S."/>
        </authorList>
    </citation>
    <scope>NUCLEOTIDE SEQUENCE [LARGE SCALE GENOMIC DNA]</scope>
    <source>
        <strain evidence="2">DSM 45599</strain>
    </source>
</reference>
<proteinExistence type="predicted"/>
<evidence type="ECO:0000313" key="2">
    <source>
        <dbReference type="Proteomes" id="UP000185124"/>
    </source>
</evidence>
<protein>
    <submittedName>
        <fullName evidence="1">Uncharacterized protein</fullName>
    </submittedName>
</protein>
<accession>A0A1N6AN68</accession>
<dbReference type="EMBL" id="FSQT01000002">
    <property type="protein sequence ID" value="SIN35469.1"/>
    <property type="molecule type" value="Genomic_DNA"/>
</dbReference>
<dbReference type="STRING" id="709881.SAMN04489832_5811"/>
<keyword evidence="2" id="KW-1185">Reference proteome</keyword>